<evidence type="ECO:0000313" key="1">
    <source>
        <dbReference type="EMBL" id="JAD52558.1"/>
    </source>
</evidence>
<organism evidence="1">
    <name type="scientific">Arundo donax</name>
    <name type="common">Giant reed</name>
    <name type="synonym">Donax arundinaceus</name>
    <dbReference type="NCBI Taxonomy" id="35708"/>
    <lineage>
        <taxon>Eukaryota</taxon>
        <taxon>Viridiplantae</taxon>
        <taxon>Streptophyta</taxon>
        <taxon>Embryophyta</taxon>
        <taxon>Tracheophyta</taxon>
        <taxon>Spermatophyta</taxon>
        <taxon>Magnoliopsida</taxon>
        <taxon>Liliopsida</taxon>
        <taxon>Poales</taxon>
        <taxon>Poaceae</taxon>
        <taxon>PACMAD clade</taxon>
        <taxon>Arundinoideae</taxon>
        <taxon>Arundineae</taxon>
        <taxon>Arundo</taxon>
    </lineage>
</organism>
<protein>
    <submittedName>
        <fullName evidence="1">Uncharacterized protein</fullName>
    </submittedName>
</protein>
<proteinExistence type="predicted"/>
<reference evidence="1" key="2">
    <citation type="journal article" date="2015" name="Data Brief">
        <title>Shoot transcriptome of the giant reed, Arundo donax.</title>
        <authorList>
            <person name="Barrero R.A."/>
            <person name="Guerrero F.D."/>
            <person name="Moolhuijzen P."/>
            <person name="Goolsby J.A."/>
            <person name="Tidwell J."/>
            <person name="Bellgard S.E."/>
            <person name="Bellgard M.I."/>
        </authorList>
    </citation>
    <scope>NUCLEOTIDE SEQUENCE</scope>
    <source>
        <tissue evidence="1">Shoot tissue taken approximately 20 cm above the soil surface</tissue>
    </source>
</reference>
<reference evidence="1" key="1">
    <citation type="submission" date="2014-09" db="EMBL/GenBank/DDBJ databases">
        <authorList>
            <person name="Magalhaes I.L.F."/>
            <person name="Oliveira U."/>
            <person name="Santos F.R."/>
            <person name="Vidigal T.H.D.A."/>
            <person name="Brescovit A.D."/>
            <person name="Santos A.J."/>
        </authorList>
    </citation>
    <scope>NUCLEOTIDE SEQUENCE</scope>
    <source>
        <tissue evidence="1">Shoot tissue taken approximately 20 cm above the soil surface</tissue>
    </source>
</reference>
<dbReference type="EMBL" id="GBRH01245337">
    <property type="protein sequence ID" value="JAD52558.1"/>
    <property type="molecule type" value="Transcribed_RNA"/>
</dbReference>
<sequence length="17" mass="2042">MSFVYHCCFDICDSPKF</sequence>
<name>A0A0A9ART2_ARUDO</name>
<dbReference type="AlphaFoldDB" id="A0A0A9ART2"/>
<accession>A0A0A9ART2</accession>